<dbReference type="SUPFAM" id="SSF88723">
    <property type="entry name" value="PIN domain-like"/>
    <property type="match status" value="1"/>
</dbReference>
<dbReference type="OrthoDB" id="32974at2"/>
<name>A0A2T1BZW5_9CYAN</name>
<keyword evidence="3" id="KW-1185">Reference proteome</keyword>
<reference evidence="2 3" key="2">
    <citation type="submission" date="2018-03" db="EMBL/GenBank/DDBJ databases">
        <title>The ancient ancestry and fast evolution of plastids.</title>
        <authorList>
            <person name="Moore K.R."/>
            <person name="Magnabosco C."/>
            <person name="Momper L."/>
            <person name="Gold D.A."/>
            <person name="Bosak T."/>
            <person name="Fournier G.P."/>
        </authorList>
    </citation>
    <scope>NUCLEOTIDE SEQUENCE [LARGE SCALE GENOMIC DNA]</scope>
    <source>
        <strain evidence="2 3">CCAP 1448/3</strain>
    </source>
</reference>
<dbReference type="Pfam" id="PF01850">
    <property type="entry name" value="PIN"/>
    <property type="match status" value="1"/>
</dbReference>
<gene>
    <name evidence="2" type="ORF">C7B64_17890</name>
</gene>
<evidence type="ECO:0000259" key="1">
    <source>
        <dbReference type="Pfam" id="PF01850"/>
    </source>
</evidence>
<evidence type="ECO:0000313" key="2">
    <source>
        <dbReference type="EMBL" id="PSB01532.1"/>
    </source>
</evidence>
<dbReference type="CDD" id="cd18683">
    <property type="entry name" value="PIN_VapC-like"/>
    <property type="match status" value="1"/>
</dbReference>
<dbReference type="PANTHER" id="PTHR39664">
    <property type="match status" value="1"/>
</dbReference>
<dbReference type="Gene3D" id="3.40.50.1010">
    <property type="entry name" value="5'-nuclease"/>
    <property type="match status" value="1"/>
</dbReference>
<sequence length="131" mass="14862">MISLDTNVLVRYLTRDDEEQWAIAHCLIQEQQPCLITNIALCEMVWVLKGKAYGYSISEILNAIEAMLQSPAFEFEHRSCVYQALQRTRSGKADFSDYLIGSVSQQLGATVTVSFDQKLESERGFEMLSDN</sequence>
<dbReference type="EMBL" id="PVWJ01000102">
    <property type="protein sequence ID" value="PSB01532.1"/>
    <property type="molecule type" value="Genomic_DNA"/>
</dbReference>
<dbReference type="Proteomes" id="UP000238762">
    <property type="component" value="Unassembled WGS sequence"/>
</dbReference>
<dbReference type="AlphaFoldDB" id="A0A2T1BZW5"/>
<feature type="domain" description="PIN" evidence="1">
    <location>
        <begin position="4"/>
        <end position="120"/>
    </location>
</feature>
<dbReference type="RefSeq" id="WP_106290012.1">
    <property type="nucleotide sequence ID" value="NZ_CAWNTC010000132.1"/>
</dbReference>
<reference evidence="2 3" key="1">
    <citation type="submission" date="2018-02" db="EMBL/GenBank/DDBJ databases">
        <authorList>
            <person name="Cohen D.B."/>
            <person name="Kent A.D."/>
        </authorList>
    </citation>
    <scope>NUCLEOTIDE SEQUENCE [LARGE SCALE GENOMIC DNA]</scope>
    <source>
        <strain evidence="2 3">CCAP 1448/3</strain>
    </source>
</reference>
<dbReference type="InterPro" id="IPR002716">
    <property type="entry name" value="PIN_dom"/>
</dbReference>
<protein>
    <submittedName>
        <fullName evidence="2">Twitching motility protein PilT</fullName>
    </submittedName>
</protein>
<evidence type="ECO:0000313" key="3">
    <source>
        <dbReference type="Proteomes" id="UP000238762"/>
    </source>
</evidence>
<dbReference type="InterPro" id="IPR029060">
    <property type="entry name" value="PIN-like_dom_sf"/>
</dbReference>
<accession>A0A2T1BZW5</accession>
<organism evidence="2 3">
    <name type="scientific">Merismopedia glauca CCAP 1448/3</name>
    <dbReference type="NCBI Taxonomy" id="1296344"/>
    <lineage>
        <taxon>Bacteria</taxon>
        <taxon>Bacillati</taxon>
        <taxon>Cyanobacteriota</taxon>
        <taxon>Cyanophyceae</taxon>
        <taxon>Synechococcales</taxon>
        <taxon>Merismopediaceae</taxon>
        <taxon>Merismopedia</taxon>
    </lineage>
</organism>
<proteinExistence type="predicted"/>
<comment type="caution">
    <text evidence="2">The sequence shown here is derived from an EMBL/GenBank/DDBJ whole genome shotgun (WGS) entry which is preliminary data.</text>
</comment>
<dbReference type="PANTHER" id="PTHR39664:SF2">
    <property type="entry name" value="NUCLEIC ACID-BINDING PROTEIN, CONTAINING PIN DOMAIN-RELATED"/>
    <property type="match status" value="1"/>
</dbReference>